<organism evidence="5 6">
    <name type="scientific">Nocardia fusca</name>
    <dbReference type="NCBI Taxonomy" id="941183"/>
    <lineage>
        <taxon>Bacteria</taxon>
        <taxon>Bacillati</taxon>
        <taxon>Actinomycetota</taxon>
        <taxon>Actinomycetes</taxon>
        <taxon>Mycobacteriales</taxon>
        <taxon>Nocardiaceae</taxon>
        <taxon>Nocardia</taxon>
    </lineage>
</organism>
<comment type="caution">
    <text evidence="5">The sequence shown here is derived from an EMBL/GenBank/DDBJ whole genome shotgun (WGS) entry which is preliminary data.</text>
</comment>
<dbReference type="Gene3D" id="1.10.10.10">
    <property type="entry name" value="Winged helix-like DNA-binding domain superfamily/Winged helix DNA-binding domain"/>
    <property type="match status" value="1"/>
</dbReference>
<dbReference type="InterPro" id="IPR002577">
    <property type="entry name" value="HTH_HxlR"/>
</dbReference>
<dbReference type="PANTHER" id="PTHR33204:SF39">
    <property type="entry name" value="TRANSCRIPTIONAL REGULATORY PROTEIN"/>
    <property type="match status" value="1"/>
</dbReference>
<dbReference type="Pfam" id="PF01638">
    <property type="entry name" value="HxlR"/>
    <property type="match status" value="1"/>
</dbReference>
<keyword evidence="1" id="KW-0805">Transcription regulation</keyword>
<dbReference type="RefSeq" id="WP_063129075.1">
    <property type="nucleotide sequence ID" value="NZ_JBFAIH010000001.1"/>
</dbReference>
<dbReference type="InterPro" id="IPR036388">
    <property type="entry name" value="WH-like_DNA-bd_sf"/>
</dbReference>
<keyword evidence="6" id="KW-1185">Reference proteome</keyword>
<dbReference type="Proteomes" id="UP001551658">
    <property type="component" value="Unassembled WGS sequence"/>
</dbReference>
<accession>A0ABV3F0S6</accession>
<keyword evidence="2" id="KW-0238">DNA-binding</keyword>
<dbReference type="PROSITE" id="PS51118">
    <property type="entry name" value="HTH_HXLR"/>
    <property type="match status" value="1"/>
</dbReference>
<dbReference type="PANTHER" id="PTHR33204">
    <property type="entry name" value="TRANSCRIPTIONAL REGULATOR, MARR FAMILY"/>
    <property type="match status" value="1"/>
</dbReference>
<dbReference type="InterPro" id="IPR036390">
    <property type="entry name" value="WH_DNA-bd_sf"/>
</dbReference>
<evidence type="ECO:0000256" key="1">
    <source>
        <dbReference type="ARBA" id="ARBA00023015"/>
    </source>
</evidence>
<evidence type="ECO:0000259" key="4">
    <source>
        <dbReference type="PROSITE" id="PS51118"/>
    </source>
</evidence>
<evidence type="ECO:0000256" key="3">
    <source>
        <dbReference type="ARBA" id="ARBA00023163"/>
    </source>
</evidence>
<keyword evidence="3" id="KW-0804">Transcription</keyword>
<dbReference type="EMBL" id="JBFAIH010000001">
    <property type="protein sequence ID" value="MEV0361302.1"/>
    <property type="molecule type" value="Genomic_DNA"/>
</dbReference>
<evidence type="ECO:0000313" key="6">
    <source>
        <dbReference type="Proteomes" id="UP001551658"/>
    </source>
</evidence>
<reference evidence="5 6" key="1">
    <citation type="submission" date="2024-06" db="EMBL/GenBank/DDBJ databases">
        <title>The Natural Products Discovery Center: Release of the First 8490 Sequenced Strains for Exploring Actinobacteria Biosynthetic Diversity.</title>
        <authorList>
            <person name="Kalkreuter E."/>
            <person name="Kautsar S.A."/>
            <person name="Yang D."/>
            <person name="Bader C.D."/>
            <person name="Teijaro C.N."/>
            <person name="Fluegel L."/>
            <person name="Davis C.M."/>
            <person name="Simpson J.R."/>
            <person name="Lauterbach L."/>
            <person name="Steele A.D."/>
            <person name="Gui C."/>
            <person name="Meng S."/>
            <person name="Li G."/>
            <person name="Viehrig K."/>
            <person name="Ye F."/>
            <person name="Su P."/>
            <person name="Kiefer A.F."/>
            <person name="Nichols A."/>
            <person name="Cepeda A.J."/>
            <person name="Yan W."/>
            <person name="Fan B."/>
            <person name="Jiang Y."/>
            <person name="Adhikari A."/>
            <person name="Zheng C.-J."/>
            <person name="Schuster L."/>
            <person name="Cowan T.M."/>
            <person name="Smanski M.J."/>
            <person name="Chevrette M.G."/>
            <person name="De Carvalho L.P.S."/>
            <person name="Shen B."/>
        </authorList>
    </citation>
    <scope>NUCLEOTIDE SEQUENCE [LARGE SCALE GENOMIC DNA]</scope>
    <source>
        <strain evidence="5 6">NPDC050671</strain>
    </source>
</reference>
<evidence type="ECO:0000313" key="5">
    <source>
        <dbReference type="EMBL" id="MEV0361302.1"/>
    </source>
</evidence>
<feature type="domain" description="HTH hxlR-type" evidence="4">
    <location>
        <begin position="13"/>
        <end position="111"/>
    </location>
</feature>
<evidence type="ECO:0000256" key="2">
    <source>
        <dbReference type="ARBA" id="ARBA00023125"/>
    </source>
</evidence>
<proteinExistence type="predicted"/>
<sequence>MLGDDDEEQRARAIAQRVFAVVSTKWGLRVLEEIGAGHHRFRELHRAVDGISYKMLTRTLRELEHHGLISRYDHGTANPRVDYSLTAAGTRLVTTVHALCDWSRAHLDRLLEAPAHRGEPFA</sequence>
<gene>
    <name evidence="5" type="ORF">AB0H72_01255</name>
</gene>
<dbReference type="SUPFAM" id="SSF46785">
    <property type="entry name" value="Winged helix' DNA-binding domain"/>
    <property type="match status" value="1"/>
</dbReference>
<name>A0ABV3F0S6_9NOCA</name>
<protein>
    <submittedName>
        <fullName evidence="5">Helix-turn-helix domain-containing protein</fullName>
    </submittedName>
</protein>